<dbReference type="EMBL" id="FOHO01000004">
    <property type="protein sequence ID" value="SET29459.1"/>
    <property type="molecule type" value="Genomic_DNA"/>
</dbReference>
<protein>
    <submittedName>
        <fullName evidence="2">Uncharacterized protein</fullName>
    </submittedName>
</protein>
<gene>
    <name evidence="2" type="ORF">SAMN04489858_10476</name>
</gene>
<accession>A0A1I0DBX9</accession>
<proteinExistence type="predicted"/>
<dbReference type="RefSeq" id="WP_090733672.1">
    <property type="nucleotide sequence ID" value="NZ_FOHO01000004.1"/>
</dbReference>
<evidence type="ECO:0000313" key="3">
    <source>
        <dbReference type="Proteomes" id="UP000199180"/>
    </source>
</evidence>
<evidence type="ECO:0000313" key="2">
    <source>
        <dbReference type="EMBL" id="SET29459.1"/>
    </source>
</evidence>
<dbReference type="Proteomes" id="UP000199180">
    <property type="component" value="Unassembled WGS sequence"/>
</dbReference>
<feature type="compositionally biased region" description="Polar residues" evidence="1">
    <location>
        <begin position="58"/>
        <end position="69"/>
    </location>
</feature>
<organism evidence="2 3">
    <name type="scientific">Paracoccus homiensis</name>
    <dbReference type="NCBI Taxonomy" id="364199"/>
    <lineage>
        <taxon>Bacteria</taxon>
        <taxon>Pseudomonadati</taxon>
        <taxon>Pseudomonadota</taxon>
        <taxon>Alphaproteobacteria</taxon>
        <taxon>Rhodobacterales</taxon>
        <taxon>Paracoccaceae</taxon>
        <taxon>Paracoccus</taxon>
    </lineage>
</organism>
<feature type="region of interest" description="Disordered" evidence="1">
    <location>
        <begin position="36"/>
        <end position="69"/>
    </location>
</feature>
<dbReference type="AlphaFoldDB" id="A0A1I0DBX9"/>
<dbReference type="STRING" id="364199.SAMN04489858_10476"/>
<evidence type="ECO:0000256" key="1">
    <source>
        <dbReference type="SAM" id="MobiDB-lite"/>
    </source>
</evidence>
<sequence length="69" mass="7719">MRFISWFTRKIEQFIADSYDPAAEELMMQDAERQVIPQSADAAPVEADADTSTEDNHTSSNTADPVQPM</sequence>
<name>A0A1I0DBX9_9RHOB</name>
<keyword evidence="3" id="KW-1185">Reference proteome</keyword>
<reference evidence="2 3" key="1">
    <citation type="submission" date="2016-10" db="EMBL/GenBank/DDBJ databases">
        <authorList>
            <person name="de Groot N.N."/>
        </authorList>
    </citation>
    <scope>NUCLEOTIDE SEQUENCE [LARGE SCALE GENOMIC DNA]</scope>
    <source>
        <strain evidence="2 3">DSM 17862</strain>
    </source>
</reference>